<protein>
    <recommendedName>
        <fullName evidence="1">UDP-N-acetylglucosamine 2-epimerase domain-containing protein</fullName>
    </recommendedName>
</protein>
<evidence type="ECO:0000259" key="1">
    <source>
        <dbReference type="Pfam" id="PF02350"/>
    </source>
</evidence>
<gene>
    <name evidence="2" type="ORF">METZ01_LOCUS506856</name>
</gene>
<sequence length="40" mass="4293">MVIVLGDRYEILASTISAHLSRIPVAHIHGGEVTHGVIDD</sequence>
<dbReference type="AlphaFoldDB" id="A0A383EAV3"/>
<accession>A0A383EAV3</accession>
<name>A0A383EAV3_9ZZZZ</name>
<dbReference type="InterPro" id="IPR003331">
    <property type="entry name" value="UDP_GlcNAc_Epimerase_2_dom"/>
</dbReference>
<dbReference type="EMBL" id="UINC01224400">
    <property type="protein sequence ID" value="SVE54002.1"/>
    <property type="molecule type" value="Genomic_DNA"/>
</dbReference>
<dbReference type="SUPFAM" id="SSF53756">
    <property type="entry name" value="UDP-Glycosyltransferase/glycogen phosphorylase"/>
    <property type="match status" value="1"/>
</dbReference>
<reference evidence="2" key="1">
    <citation type="submission" date="2018-05" db="EMBL/GenBank/DDBJ databases">
        <authorList>
            <person name="Lanie J.A."/>
            <person name="Ng W.-L."/>
            <person name="Kazmierczak K.M."/>
            <person name="Andrzejewski T.M."/>
            <person name="Davidsen T.M."/>
            <person name="Wayne K.J."/>
            <person name="Tettelin H."/>
            <person name="Glass J.I."/>
            <person name="Rusch D."/>
            <person name="Podicherti R."/>
            <person name="Tsui H.-C.T."/>
            <person name="Winkler M.E."/>
        </authorList>
    </citation>
    <scope>NUCLEOTIDE SEQUENCE</scope>
</reference>
<dbReference type="Pfam" id="PF02350">
    <property type="entry name" value="Epimerase_2"/>
    <property type="match status" value="1"/>
</dbReference>
<dbReference type="Gene3D" id="3.40.50.2000">
    <property type="entry name" value="Glycogen Phosphorylase B"/>
    <property type="match status" value="1"/>
</dbReference>
<feature type="non-terminal residue" evidence="2">
    <location>
        <position position="40"/>
    </location>
</feature>
<evidence type="ECO:0000313" key="2">
    <source>
        <dbReference type="EMBL" id="SVE54002.1"/>
    </source>
</evidence>
<feature type="domain" description="UDP-N-acetylglucosamine 2-epimerase" evidence="1">
    <location>
        <begin position="1"/>
        <end position="40"/>
    </location>
</feature>
<proteinExistence type="predicted"/>
<organism evidence="2">
    <name type="scientific">marine metagenome</name>
    <dbReference type="NCBI Taxonomy" id="408172"/>
    <lineage>
        <taxon>unclassified sequences</taxon>
        <taxon>metagenomes</taxon>
        <taxon>ecological metagenomes</taxon>
    </lineage>
</organism>